<accession>A0A835CEY6</accession>
<name>A0A835CEY6_9FABA</name>
<dbReference type="AlphaFoldDB" id="A0A835CEY6"/>
<comment type="caution">
    <text evidence="3">The sequence shown here is derived from an EMBL/GenBank/DDBJ whole genome shotgun (WGS) entry which is preliminary data.</text>
</comment>
<dbReference type="Proteomes" id="UP000634136">
    <property type="component" value="Unassembled WGS sequence"/>
</dbReference>
<proteinExistence type="predicted"/>
<sequence>MASLKKLLWHIVLLFMLLFSFNIVAVSSASGGVKPPGGNGENEPNVKGGRTGGERRGSKISLKLMFSIPLVCIWEIRSPGCFPITTSNAKTPKLNTSHFSVTALVYASSACRIQCNLEELNMPISGTLPSKLLYERLMLDKLCISPMESGIEPDRLLKSCKDARFPIWYGMVPFKSLILKFKLNKFEQSPISIGTGPLKVFPERSKDCKFESFPIPSGIEPERLLLLKIISGKVKVLEFSEESNVLWDGACEVVFFEIKSEKVWESREVQVLKSTLKTSVSQISVAFSWHPNRTLCPLNSYDLCVVDFAWNRAPFFEYFLCDVDAIFKHFGH</sequence>
<feature type="signal peptide" evidence="2">
    <location>
        <begin position="1"/>
        <end position="28"/>
    </location>
</feature>
<dbReference type="EMBL" id="JAAIUW010000004">
    <property type="protein sequence ID" value="KAF7836342.1"/>
    <property type="molecule type" value="Genomic_DNA"/>
</dbReference>
<evidence type="ECO:0000256" key="2">
    <source>
        <dbReference type="SAM" id="SignalP"/>
    </source>
</evidence>
<feature type="region of interest" description="Disordered" evidence="1">
    <location>
        <begin position="31"/>
        <end position="54"/>
    </location>
</feature>
<keyword evidence="4" id="KW-1185">Reference proteome</keyword>
<evidence type="ECO:0000313" key="3">
    <source>
        <dbReference type="EMBL" id="KAF7836342.1"/>
    </source>
</evidence>
<gene>
    <name evidence="3" type="ORF">G2W53_011201</name>
</gene>
<organism evidence="3 4">
    <name type="scientific">Senna tora</name>
    <dbReference type="NCBI Taxonomy" id="362788"/>
    <lineage>
        <taxon>Eukaryota</taxon>
        <taxon>Viridiplantae</taxon>
        <taxon>Streptophyta</taxon>
        <taxon>Embryophyta</taxon>
        <taxon>Tracheophyta</taxon>
        <taxon>Spermatophyta</taxon>
        <taxon>Magnoliopsida</taxon>
        <taxon>eudicotyledons</taxon>
        <taxon>Gunneridae</taxon>
        <taxon>Pentapetalae</taxon>
        <taxon>rosids</taxon>
        <taxon>fabids</taxon>
        <taxon>Fabales</taxon>
        <taxon>Fabaceae</taxon>
        <taxon>Caesalpinioideae</taxon>
        <taxon>Cassia clade</taxon>
        <taxon>Senna</taxon>
    </lineage>
</organism>
<dbReference type="OrthoDB" id="1776027at2759"/>
<evidence type="ECO:0000313" key="4">
    <source>
        <dbReference type="Proteomes" id="UP000634136"/>
    </source>
</evidence>
<reference evidence="3" key="1">
    <citation type="submission" date="2020-09" db="EMBL/GenBank/DDBJ databases">
        <title>Genome-Enabled Discovery of Anthraquinone Biosynthesis in Senna tora.</title>
        <authorList>
            <person name="Kang S.-H."/>
            <person name="Pandey R.P."/>
            <person name="Lee C.-M."/>
            <person name="Sim J.-S."/>
            <person name="Jeong J.-T."/>
            <person name="Choi B.-S."/>
            <person name="Jung M."/>
            <person name="Ginzburg D."/>
            <person name="Zhao K."/>
            <person name="Won S.Y."/>
            <person name="Oh T.-J."/>
            <person name="Yu Y."/>
            <person name="Kim N.-H."/>
            <person name="Lee O.R."/>
            <person name="Lee T.-H."/>
            <person name="Bashyal P."/>
            <person name="Kim T.-S."/>
            <person name="Lee W.-H."/>
            <person name="Kawkins C."/>
            <person name="Kim C.-K."/>
            <person name="Kim J.S."/>
            <person name="Ahn B.O."/>
            <person name="Rhee S.Y."/>
            <person name="Sohng J.K."/>
        </authorList>
    </citation>
    <scope>NUCLEOTIDE SEQUENCE</scope>
    <source>
        <tissue evidence="3">Leaf</tissue>
    </source>
</reference>
<protein>
    <submittedName>
        <fullName evidence="3">Uncharacterized protein</fullName>
    </submittedName>
</protein>
<feature type="chain" id="PRO_5032632372" evidence="2">
    <location>
        <begin position="29"/>
        <end position="332"/>
    </location>
</feature>
<evidence type="ECO:0000256" key="1">
    <source>
        <dbReference type="SAM" id="MobiDB-lite"/>
    </source>
</evidence>
<keyword evidence="2" id="KW-0732">Signal</keyword>